<evidence type="ECO:0000256" key="5">
    <source>
        <dbReference type="ARBA" id="ARBA00079398"/>
    </source>
</evidence>
<organism evidence="7 8">
    <name type="scientific">Tetrabaena socialis</name>
    <dbReference type="NCBI Taxonomy" id="47790"/>
    <lineage>
        <taxon>Eukaryota</taxon>
        <taxon>Viridiplantae</taxon>
        <taxon>Chlorophyta</taxon>
        <taxon>core chlorophytes</taxon>
        <taxon>Chlorophyceae</taxon>
        <taxon>CS clade</taxon>
        <taxon>Chlamydomonadales</taxon>
        <taxon>Tetrabaenaceae</taxon>
        <taxon>Tetrabaena</taxon>
    </lineage>
</organism>
<evidence type="ECO:0000313" key="8">
    <source>
        <dbReference type="Proteomes" id="UP000236333"/>
    </source>
</evidence>
<dbReference type="SUPFAM" id="SSF50129">
    <property type="entry name" value="GroES-like"/>
    <property type="match status" value="1"/>
</dbReference>
<dbReference type="GO" id="GO:0005524">
    <property type="term" value="F:ATP binding"/>
    <property type="evidence" value="ECO:0007669"/>
    <property type="project" value="InterPro"/>
</dbReference>
<dbReference type="GO" id="GO:0051082">
    <property type="term" value="F:unfolded protein binding"/>
    <property type="evidence" value="ECO:0007669"/>
    <property type="project" value="TreeGrafter"/>
</dbReference>
<evidence type="ECO:0000256" key="4">
    <source>
        <dbReference type="ARBA" id="ARBA00073031"/>
    </source>
</evidence>
<dbReference type="GO" id="GO:0044183">
    <property type="term" value="F:protein folding chaperone"/>
    <property type="evidence" value="ECO:0007669"/>
    <property type="project" value="InterPro"/>
</dbReference>
<comment type="caution">
    <text evidence="7">The sequence shown here is derived from an EMBL/GenBank/DDBJ whole genome shotgun (WGS) entry which is preliminary data.</text>
</comment>
<dbReference type="InterPro" id="IPR020818">
    <property type="entry name" value="Chaperonin_GroES"/>
</dbReference>
<dbReference type="GO" id="GO:0009507">
    <property type="term" value="C:chloroplast"/>
    <property type="evidence" value="ECO:0007669"/>
    <property type="project" value="TreeGrafter"/>
</dbReference>
<keyword evidence="2 6" id="KW-0143">Chaperone</keyword>
<gene>
    <name evidence="7" type="ORF">TSOC_001902</name>
</gene>
<dbReference type="InterPro" id="IPR011032">
    <property type="entry name" value="GroES-like_sf"/>
</dbReference>
<dbReference type="CDD" id="cd00320">
    <property type="entry name" value="cpn10"/>
    <property type="match status" value="1"/>
</dbReference>
<evidence type="ECO:0000256" key="6">
    <source>
        <dbReference type="RuleBase" id="RU003479"/>
    </source>
</evidence>
<evidence type="ECO:0000256" key="3">
    <source>
        <dbReference type="ARBA" id="ARBA00031971"/>
    </source>
</evidence>
<reference evidence="7 8" key="1">
    <citation type="journal article" date="2017" name="Mol. Biol. Evol.">
        <title>The 4-celled Tetrabaena socialis nuclear genome reveals the essential components for genetic control of cell number at the origin of multicellularity in the volvocine lineage.</title>
        <authorList>
            <person name="Featherston J."/>
            <person name="Arakaki Y."/>
            <person name="Hanschen E.R."/>
            <person name="Ferris P.J."/>
            <person name="Michod R.E."/>
            <person name="Olson B.J.S.C."/>
            <person name="Nozaki H."/>
            <person name="Durand P.M."/>
        </authorList>
    </citation>
    <scope>NUCLEOTIDE SEQUENCE [LARGE SCALE GENOMIC DNA]</scope>
    <source>
        <strain evidence="7 8">NIES-571</strain>
    </source>
</reference>
<comment type="similarity">
    <text evidence="1 6">Belongs to the GroES chaperonin family.</text>
</comment>
<dbReference type="GO" id="GO:0051087">
    <property type="term" value="F:protein-folding chaperone binding"/>
    <property type="evidence" value="ECO:0007669"/>
    <property type="project" value="TreeGrafter"/>
</dbReference>
<dbReference type="PRINTS" id="PR00297">
    <property type="entry name" value="CHAPERONIN10"/>
</dbReference>
<dbReference type="EMBL" id="PGGS01000033">
    <property type="protein sequence ID" value="PNH11271.1"/>
    <property type="molecule type" value="Genomic_DNA"/>
</dbReference>
<sequence length="136" mass="14706">MQTCLSRRGVFGGHAAGRRAAVIVRAEAIAVPAPFAKVEAKGDRVLVRVAEEEVKTRGGILLPPSSIRKPTSGEVVGLGDGRVNGEVRPFFLQLGQTVVYSKFGFMYTDLKLSTGEEYILIRENDIIGIMPHPVAE</sequence>
<keyword evidence="8" id="KW-1185">Reference proteome</keyword>
<evidence type="ECO:0000256" key="1">
    <source>
        <dbReference type="ARBA" id="ARBA00006975"/>
    </source>
</evidence>
<dbReference type="InterPro" id="IPR037124">
    <property type="entry name" value="Chaperonin_GroES_sf"/>
</dbReference>
<dbReference type="GO" id="GO:0046872">
    <property type="term" value="F:metal ion binding"/>
    <property type="evidence" value="ECO:0007669"/>
    <property type="project" value="TreeGrafter"/>
</dbReference>
<dbReference type="Proteomes" id="UP000236333">
    <property type="component" value="Unassembled WGS sequence"/>
</dbReference>
<dbReference type="PANTHER" id="PTHR10772:SF63">
    <property type="entry name" value="20 KDA CHAPERONIN, CHLOROPLASTIC"/>
    <property type="match status" value="1"/>
</dbReference>
<dbReference type="FunFam" id="2.30.33.40:FF:000001">
    <property type="entry name" value="10 kDa chaperonin"/>
    <property type="match status" value="1"/>
</dbReference>
<evidence type="ECO:0000256" key="2">
    <source>
        <dbReference type="ARBA" id="ARBA00023186"/>
    </source>
</evidence>
<protein>
    <recommendedName>
        <fullName evidence="4">20 kDa chaperonin, chloroplastic</fullName>
    </recommendedName>
    <alternativeName>
        <fullName evidence="3">Chaperonin 10</fullName>
    </alternativeName>
    <alternativeName>
        <fullName evidence="5">Protein Cpn21</fullName>
    </alternativeName>
</protein>
<dbReference type="PANTHER" id="PTHR10772">
    <property type="entry name" value="10 KDA HEAT SHOCK PROTEIN"/>
    <property type="match status" value="1"/>
</dbReference>
<dbReference type="SMART" id="SM00883">
    <property type="entry name" value="Cpn10"/>
    <property type="match status" value="1"/>
</dbReference>
<evidence type="ECO:0000313" key="7">
    <source>
        <dbReference type="EMBL" id="PNH11271.1"/>
    </source>
</evidence>
<dbReference type="Gene3D" id="2.30.33.40">
    <property type="entry name" value="GroES chaperonin"/>
    <property type="match status" value="1"/>
</dbReference>
<proteinExistence type="inferred from homology"/>
<dbReference type="GO" id="GO:0005739">
    <property type="term" value="C:mitochondrion"/>
    <property type="evidence" value="ECO:0007669"/>
    <property type="project" value="TreeGrafter"/>
</dbReference>
<dbReference type="Pfam" id="PF00166">
    <property type="entry name" value="Cpn10"/>
    <property type="match status" value="1"/>
</dbReference>
<dbReference type="AlphaFoldDB" id="A0A2J8AFH2"/>
<dbReference type="OrthoDB" id="184876at2759"/>
<accession>A0A2J8AFH2</accession>
<name>A0A2J8AFH2_9CHLO</name>